<evidence type="ECO:0000256" key="2">
    <source>
        <dbReference type="ARBA" id="ARBA00022527"/>
    </source>
</evidence>
<dbReference type="PANTHER" id="PTHR43671">
    <property type="entry name" value="SERINE/THREONINE-PROTEIN KINASE NEK"/>
    <property type="match status" value="1"/>
</dbReference>
<dbReference type="InterPro" id="IPR008271">
    <property type="entry name" value="Ser/Thr_kinase_AS"/>
</dbReference>
<dbReference type="InterPro" id="IPR000719">
    <property type="entry name" value="Prot_kinase_dom"/>
</dbReference>
<evidence type="ECO:0000259" key="9">
    <source>
        <dbReference type="PROSITE" id="PS50011"/>
    </source>
</evidence>
<dbReference type="PROSITE" id="PS50011">
    <property type="entry name" value="PROTEIN_KINASE_DOM"/>
    <property type="match status" value="1"/>
</dbReference>
<dbReference type="InterPro" id="IPR011009">
    <property type="entry name" value="Kinase-like_dom_sf"/>
</dbReference>
<feature type="domain" description="Protein kinase" evidence="9">
    <location>
        <begin position="1"/>
        <end position="187"/>
    </location>
</feature>
<evidence type="ECO:0000256" key="5">
    <source>
        <dbReference type="ARBA" id="ARBA00022777"/>
    </source>
</evidence>
<dbReference type="PANTHER" id="PTHR43671:SF98">
    <property type="entry name" value="SERINE_THREONINE-PROTEIN KINASE NEK11"/>
    <property type="match status" value="1"/>
</dbReference>
<accession>A0A6A5TG45</accession>
<evidence type="ECO:0000256" key="1">
    <source>
        <dbReference type="ARBA" id="ARBA00012513"/>
    </source>
</evidence>
<dbReference type="EMBL" id="ML977014">
    <property type="protein sequence ID" value="KAF1951795.1"/>
    <property type="molecule type" value="Genomic_DNA"/>
</dbReference>
<gene>
    <name evidence="10" type="ORF">CC80DRAFT_552864</name>
</gene>
<evidence type="ECO:0000256" key="3">
    <source>
        <dbReference type="ARBA" id="ARBA00022679"/>
    </source>
</evidence>
<dbReference type="SMART" id="SM00220">
    <property type="entry name" value="S_TKc"/>
    <property type="match status" value="1"/>
</dbReference>
<protein>
    <recommendedName>
        <fullName evidence="1">non-specific serine/threonine protein kinase</fullName>
        <ecNumber evidence="1">2.7.11.1</ecNumber>
    </recommendedName>
</protein>
<proteinExistence type="predicted"/>
<dbReference type="InterPro" id="IPR050660">
    <property type="entry name" value="NEK_Ser/Thr_kinase"/>
</dbReference>
<evidence type="ECO:0000256" key="7">
    <source>
        <dbReference type="ARBA" id="ARBA00047899"/>
    </source>
</evidence>
<keyword evidence="5 10" id="KW-0418">Kinase</keyword>
<dbReference type="AlphaFoldDB" id="A0A6A5TG45"/>
<name>A0A6A5TG45_9PLEO</name>
<dbReference type="CDD" id="cd00180">
    <property type="entry name" value="PKc"/>
    <property type="match status" value="1"/>
</dbReference>
<dbReference type="PROSITE" id="PS00108">
    <property type="entry name" value="PROTEIN_KINASE_ST"/>
    <property type="match status" value="1"/>
</dbReference>
<evidence type="ECO:0000313" key="10">
    <source>
        <dbReference type="EMBL" id="KAF1951795.1"/>
    </source>
</evidence>
<dbReference type="GO" id="GO:0005524">
    <property type="term" value="F:ATP binding"/>
    <property type="evidence" value="ECO:0007669"/>
    <property type="project" value="UniProtKB-KW"/>
</dbReference>
<sequence length="187" mass="21094">MLKREVETFARMSHPNIVKFIAAQGFGGTDLEVFTALREGNIDDLIEKELFLREPKWAEALLHQTLQALDYLAFKGIVHRDVKPANILYQSLSGGGYTFQLTDFGLCNLVDVWSLFVTLAYVLNANEFRKKRFDTNALRIRAVQEAADVAGFRPIQDMAIVDPKERASAAAILDKLFNGEGRSTRRD</sequence>
<comment type="catalytic activity">
    <reaction evidence="8">
        <text>L-seryl-[protein] + ATP = O-phospho-L-seryl-[protein] + ADP + H(+)</text>
        <dbReference type="Rhea" id="RHEA:17989"/>
        <dbReference type="Rhea" id="RHEA-COMP:9863"/>
        <dbReference type="Rhea" id="RHEA-COMP:11604"/>
        <dbReference type="ChEBI" id="CHEBI:15378"/>
        <dbReference type="ChEBI" id="CHEBI:29999"/>
        <dbReference type="ChEBI" id="CHEBI:30616"/>
        <dbReference type="ChEBI" id="CHEBI:83421"/>
        <dbReference type="ChEBI" id="CHEBI:456216"/>
        <dbReference type="EC" id="2.7.11.1"/>
    </reaction>
</comment>
<dbReference type="EC" id="2.7.11.1" evidence="1"/>
<organism evidence="10 11">
    <name type="scientific">Byssothecium circinans</name>
    <dbReference type="NCBI Taxonomy" id="147558"/>
    <lineage>
        <taxon>Eukaryota</taxon>
        <taxon>Fungi</taxon>
        <taxon>Dikarya</taxon>
        <taxon>Ascomycota</taxon>
        <taxon>Pezizomycotina</taxon>
        <taxon>Dothideomycetes</taxon>
        <taxon>Pleosporomycetidae</taxon>
        <taxon>Pleosporales</taxon>
        <taxon>Massarineae</taxon>
        <taxon>Massarinaceae</taxon>
        <taxon>Byssothecium</taxon>
    </lineage>
</organism>
<dbReference type="OrthoDB" id="3777450at2759"/>
<dbReference type="SUPFAM" id="SSF56112">
    <property type="entry name" value="Protein kinase-like (PK-like)"/>
    <property type="match status" value="1"/>
</dbReference>
<keyword evidence="3" id="KW-0808">Transferase</keyword>
<evidence type="ECO:0000256" key="8">
    <source>
        <dbReference type="ARBA" id="ARBA00048679"/>
    </source>
</evidence>
<dbReference type="Pfam" id="PF00069">
    <property type="entry name" value="Pkinase"/>
    <property type="match status" value="1"/>
</dbReference>
<reference evidence="10" key="1">
    <citation type="journal article" date="2020" name="Stud. Mycol.">
        <title>101 Dothideomycetes genomes: a test case for predicting lifestyles and emergence of pathogens.</title>
        <authorList>
            <person name="Haridas S."/>
            <person name="Albert R."/>
            <person name="Binder M."/>
            <person name="Bloem J."/>
            <person name="Labutti K."/>
            <person name="Salamov A."/>
            <person name="Andreopoulos B."/>
            <person name="Baker S."/>
            <person name="Barry K."/>
            <person name="Bills G."/>
            <person name="Bluhm B."/>
            <person name="Cannon C."/>
            <person name="Castanera R."/>
            <person name="Culley D."/>
            <person name="Daum C."/>
            <person name="Ezra D."/>
            <person name="Gonzalez J."/>
            <person name="Henrissat B."/>
            <person name="Kuo A."/>
            <person name="Liang C."/>
            <person name="Lipzen A."/>
            <person name="Lutzoni F."/>
            <person name="Magnuson J."/>
            <person name="Mondo S."/>
            <person name="Nolan M."/>
            <person name="Ohm R."/>
            <person name="Pangilinan J."/>
            <person name="Park H.-J."/>
            <person name="Ramirez L."/>
            <person name="Alfaro M."/>
            <person name="Sun H."/>
            <person name="Tritt A."/>
            <person name="Yoshinaga Y."/>
            <person name="Zwiers L.-H."/>
            <person name="Turgeon B."/>
            <person name="Goodwin S."/>
            <person name="Spatafora J."/>
            <person name="Crous P."/>
            <person name="Grigoriev I."/>
        </authorList>
    </citation>
    <scope>NUCLEOTIDE SEQUENCE</scope>
    <source>
        <strain evidence="10">CBS 675.92</strain>
    </source>
</reference>
<evidence type="ECO:0000256" key="6">
    <source>
        <dbReference type="ARBA" id="ARBA00022840"/>
    </source>
</evidence>
<evidence type="ECO:0000313" key="11">
    <source>
        <dbReference type="Proteomes" id="UP000800035"/>
    </source>
</evidence>
<dbReference type="Gene3D" id="1.10.510.10">
    <property type="entry name" value="Transferase(Phosphotransferase) domain 1"/>
    <property type="match status" value="1"/>
</dbReference>
<dbReference type="Proteomes" id="UP000800035">
    <property type="component" value="Unassembled WGS sequence"/>
</dbReference>
<keyword evidence="4" id="KW-0547">Nucleotide-binding</keyword>
<keyword evidence="2" id="KW-0723">Serine/threonine-protein kinase</keyword>
<keyword evidence="6" id="KW-0067">ATP-binding</keyword>
<evidence type="ECO:0000256" key="4">
    <source>
        <dbReference type="ARBA" id="ARBA00022741"/>
    </source>
</evidence>
<keyword evidence="11" id="KW-1185">Reference proteome</keyword>
<comment type="catalytic activity">
    <reaction evidence="7">
        <text>L-threonyl-[protein] + ATP = O-phospho-L-threonyl-[protein] + ADP + H(+)</text>
        <dbReference type="Rhea" id="RHEA:46608"/>
        <dbReference type="Rhea" id="RHEA-COMP:11060"/>
        <dbReference type="Rhea" id="RHEA-COMP:11605"/>
        <dbReference type="ChEBI" id="CHEBI:15378"/>
        <dbReference type="ChEBI" id="CHEBI:30013"/>
        <dbReference type="ChEBI" id="CHEBI:30616"/>
        <dbReference type="ChEBI" id="CHEBI:61977"/>
        <dbReference type="ChEBI" id="CHEBI:456216"/>
        <dbReference type="EC" id="2.7.11.1"/>
    </reaction>
</comment>
<dbReference type="GO" id="GO:0004674">
    <property type="term" value="F:protein serine/threonine kinase activity"/>
    <property type="evidence" value="ECO:0007669"/>
    <property type="project" value="UniProtKB-KW"/>
</dbReference>